<dbReference type="GeneID" id="20341155"/>
<organism evidence="1">
    <name type="scientific">Gaeumannomyces tritici (strain R3-111a-1)</name>
    <name type="common">Wheat and barley take-all root rot fungus</name>
    <name type="synonym">Gaeumannomyces graminis var. tritici</name>
    <dbReference type="NCBI Taxonomy" id="644352"/>
    <lineage>
        <taxon>Eukaryota</taxon>
        <taxon>Fungi</taxon>
        <taxon>Dikarya</taxon>
        <taxon>Ascomycota</taxon>
        <taxon>Pezizomycotina</taxon>
        <taxon>Sordariomycetes</taxon>
        <taxon>Sordariomycetidae</taxon>
        <taxon>Magnaporthales</taxon>
        <taxon>Magnaporthaceae</taxon>
        <taxon>Gaeumannomyces</taxon>
    </lineage>
</organism>
<proteinExistence type="predicted"/>
<evidence type="ECO:0000313" key="2">
    <source>
        <dbReference type="EnsemblFungi" id="EJT80703"/>
    </source>
</evidence>
<keyword evidence="3" id="KW-1185">Reference proteome</keyword>
<reference evidence="1" key="2">
    <citation type="submission" date="2010-07" db="EMBL/GenBank/DDBJ databases">
        <authorList>
            <consortium name="The Broad Institute Genome Sequencing Platform"/>
            <consortium name="Broad Institute Genome Sequencing Center for Infectious Disease"/>
            <person name="Ma L.-J."/>
            <person name="Dead R."/>
            <person name="Young S."/>
            <person name="Zeng Q."/>
            <person name="Koehrsen M."/>
            <person name="Alvarado L."/>
            <person name="Berlin A."/>
            <person name="Chapman S.B."/>
            <person name="Chen Z."/>
            <person name="Freedman E."/>
            <person name="Gellesch M."/>
            <person name="Goldberg J."/>
            <person name="Griggs A."/>
            <person name="Gujja S."/>
            <person name="Heilman E.R."/>
            <person name="Heiman D."/>
            <person name="Hepburn T."/>
            <person name="Howarth C."/>
            <person name="Jen D."/>
            <person name="Larson L."/>
            <person name="Mehta T."/>
            <person name="Neiman D."/>
            <person name="Pearson M."/>
            <person name="Roberts A."/>
            <person name="Saif S."/>
            <person name="Shea T."/>
            <person name="Shenoy N."/>
            <person name="Sisk P."/>
            <person name="Stolte C."/>
            <person name="Sykes S."/>
            <person name="Walk T."/>
            <person name="White J."/>
            <person name="Yandava C."/>
            <person name="Haas B."/>
            <person name="Nusbaum C."/>
            <person name="Birren B."/>
        </authorList>
    </citation>
    <scope>NUCLEOTIDE SEQUENCE</scope>
    <source>
        <strain evidence="1">R3-111a-1</strain>
    </source>
</reference>
<reference evidence="2" key="5">
    <citation type="submission" date="2018-04" db="UniProtKB">
        <authorList>
            <consortium name="EnsemblFungi"/>
        </authorList>
    </citation>
    <scope>IDENTIFICATION</scope>
    <source>
        <strain evidence="2">R3-111a-1</strain>
    </source>
</reference>
<dbReference type="EnsemblFungi" id="EJT80703">
    <property type="protein sequence ID" value="EJT80703"/>
    <property type="gene ID" value="GGTG_00697"/>
</dbReference>
<gene>
    <name evidence="2" type="primary">20341155</name>
    <name evidence="1" type="ORF">GGTG_00697</name>
</gene>
<sequence length="81" mass="8815">MGPGRLGACAVAGSWRLLEFTSLRTELWGQARTTRAASKASSRLERSTSTFFELAQVHPSRNASSWSSLSDRAALGHFAME</sequence>
<dbReference type="EMBL" id="GL385395">
    <property type="protein sequence ID" value="EJT80703.1"/>
    <property type="molecule type" value="Genomic_DNA"/>
</dbReference>
<dbReference type="HOGENOM" id="CLU_2574008_0_0_1"/>
<dbReference type="AlphaFoldDB" id="J3NHG0"/>
<protein>
    <submittedName>
        <fullName evidence="1 2">Uncharacterized protein</fullName>
    </submittedName>
</protein>
<reference evidence="3" key="1">
    <citation type="submission" date="2010-07" db="EMBL/GenBank/DDBJ databases">
        <title>The genome sequence of Gaeumannomyces graminis var. tritici strain R3-111a-1.</title>
        <authorList>
            <consortium name="The Broad Institute Genome Sequencing Platform"/>
            <person name="Ma L.-J."/>
            <person name="Dead R."/>
            <person name="Young S."/>
            <person name="Zeng Q."/>
            <person name="Koehrsen M."/>
            <person name="Alvarado L."/>
            <person name="Berlin A."/>
            <person name="Chapman S.B."/>
            <person name="Chen Z."/>
            <person name="Freedman E."/>
            <person name="Gellesch M."/>
            <person name="Goldberg J."/>
            <person name="Griggs A."/>
            <person name="Gujja S."/>
            <person name="Heilman E.R."/>
            <person name="Heiman D."/>
            <person name="Hepburn T."/>
            <person name="Howarth C."/>
            <person name="Jen D."/>
            <person name="Larson L."/>
            <person name="Mehta T."/>
            <person name="Neiman D."/>
            <person name="Pearson M."/>
            <person name="Roberts A."/>
            <person name="Saif S."/>
            <person name="Shea T."/>
            <person name="Shenoy N."/>
            <person name="Sisk P."/>
            <person name="Stolte C."/>
            <person name="Sykes S."/>
            <person name="Walk T."/>
            <person name="White J."/>
            <person name="Yandava C."/>
            <person name="Haas B."/>
            <person name="Nusbaum C."/>
            <person name="Birren B."/>
        </authorList>
    </citation>
    <scope>NUCLEOTIDE SEQUENCE [LARGE SCALE GENOMIC DNA]</scope>
    <source>
        <strain evidence="3">R3-111a-1</strain>
    </source>
</reference>
<reference evidence="2" key="4">
    <citation type="journal article" date="2015" name="G3 (Bethesda)">
        <title>Genome sequences of three phytopathogenic species of the Magnaporthaceae family of fungi.</title>
        <authorList>
            <person name="Okagaki L.H."/>
            <person name="Nunes C.C."/>
            <person name="Sailsbery J."/>
            <person name="Clay B."/>
            <person name="Brown D."/>
            <person name="John T."/>
            <person name="Oh Y."/>
            <person name="Young N."/>
            <person name="Fitzgerald M."/>
            <person name="Haas B.J."/>
            <person name="Zeng Q."/>
            <person name="Young S."/>
            <person name="Adiconis X."/>
            <person name="Fan L."/>
            <person name="Levin J.Z."/>
            <person name="Mitchell T.K."/>
            <person name="Okubara P.A."/>
            <person name="Farman M.L."/>
            <person name="Kohn L.M."/>
            <person name="Birren B."/>
            <person name="Ma L.-J."/>
            <person name="Dean R.A."/>
        </authorList>
    </citation>
    <scope>NUCLEOTIDE SEQUENCE</scope>
    <source>
        <strain evidence="2">R3-111a-1</strain>
    </source>
</reference>
<dbReference type="VEuPathDB" id="FungiDB:GGTG_00697"/>
<reference evidence="1" key="3">
    <citation type="submission" date="2010-09" db="EMBL/GenBank/DDBJ databases">
        <title>Annotation of Gaeumannomyces graminis var. tritici R3-111a-1.</title>
        <authorList>
            <consortium name="The Broad Institute Genome Sequencing Platform"/>
            <person name="Ma L.-J."/>
            <person name="Dead R."/>
            <person name="Young S.K."/>
            <person name="Zeng Q."/>
            <person name="Gargeya S."/>
            <person name="Fitzgerald M."/>
            <person name="Haas B."/>
            <person name="Abouelleil A."/>
            <person name="Alvarado L."/>
            <person name="Arachchi H.M."/>
            <person name="Berlin A."/>
            <person name="Brown A."/>
            <person name="Chapman S.B."/>
            <person name="Chen Z."/>
            <person name="Dunbar C."/>
            <person name="Freedman E."/>
            <person name="Gearin G."/>
            <person name="Gellesch M."/>
            <person name="Goldberg J."/>
            <person name="Griggs A."/>
            <person name="Gujja S."/>
            <person name="Heiman D."/>
            <person name="Howarth C."/>
            <person name="Larson L."/>
            <person name="Lui A."/>
            <person name="MacDonald P.J.P."/>
            <person name="Mehta T."/>
            <person name="Montmayeur A."/>
            <person name="Murphy C."/>
            <person name="Neiman D."/>
            <person name="Pearson M."/>
            <person name="Priest M."/>
            <person name="Roberts A."/>
            <person name="Saif S."/>
            <person name="Shea T."/>
            <person name="Shenoy N."/>
            <person name="Sisk P."/>
            <person name="Stolte C."/>
            <person name="Sykes S."/>
            <person name="Yandava C."/>
            <person name="Wortman J."/>
            <person name="Nusbaum C."/>
            <person name="Birren B."/>
        </authorList>
    </citation>
    <scope>NUCLEOTIDE SEQUENCE</scope>
    <source>
        <strain evidence="1">R3-111a-1</strain>
    </source>
</reference>
<evidence type="ECO:0000313" key="3">
    <source>
        <dbReference type="Proteomes" id="UP000006039"/>
    </source>
</evidence>
<evidence type="ECO:0000313" key="1">
    <source>
        <dbReference type="EMBL" id="EJT80703.1"/>
    </source>
</evidence>
<name>J3NHG0_GAET3</name>
<accession>J3NHG0</accession>
<dbReference type="Proteomes" id="UP000006039">
    <property type="component" value="Unassembled WGS sequence"/>
</dbReference>
<dbReference type="RefSeq" id="XP_009216712.1">
    <property type="nucleotide sequence ID" value="XM_009218448.1"/>
</dbReference>